<name>A0A9N8E0K7_9STRA</name>
<sequence length="139" mass="15519">MEYTIKKPIPHSSAGISFQQDNKKKLCVSGLDQDGLFFRKTDIVTGIHVLKVNGIRVENMHPKRATVIIRNARGTVTVVAAEPSQQECDDAAVETTQPHHRQQRQKQPKKTAEQENKGTIRNFPVVGALLRILKMPKAA</sequence>
<dbReference type="EMBL" id="CAICTM010000528">
    <property type="protein sequence ID" value="CAB9512316.1"/>
    <property type="molecule type" value="Genomic_DNA"/>
</dbReference>
<comment type="caution">
    <text evidence="2">The sequence shown here is derived from an EMBL/GenBank/DDBJ whole genome shotgun (WGS) entry which is preliminary data.</text>
</comment>
<evidence type="ECO:0000313" key="3">
    <source>
        <dbReference type="Proteomes" id="UP001153069"/>
    </source>
</evidence>
<dbReference type="InterPro" id="IPR036034">
    <property type="entry name" value="PDZ_sf"/>
</dbReference>
<protein>
    <recommendedName>
        <fullName evidence="4">PDZ domain-containing protein</fullName>
    </recommendedName>
</protein>
<feature type="compositionally biased region" description="Basic residues" evidence="1">
    <location>
        <begin position="98"/>
        <end position="109"/>
    </location>
</feature>
<gene>
    <name evidence="2" type="ORF">SEMRO_529_G161010.1</name>
</gene>
<evidence type="ECO:0000256" key="1">
    <source>
        <dbReference type="SAM" id="MobiDB-lite"/>
    </source>
</evidence>
<dbReference type="SUPFAM" id="SSF50156">
    <property type="entry name" value="PDZ domain-like"/>
    <property type="match status" value="1"/>
</dbReference>
<evidence type="ECO:0008006" key="4">
    <source>
        <dbReference type="Google" id="ProtNLM"/>
    </source>
</evidence>
<organism evidence="2 3">
    <name type="scientific">Seminavis robusta</name>
    <dbReference type="NCBI Taxonomy" id="568900"/>
    <lineage>
        <taxon>Eukaryota</taxon>
        <taxon>Sar</taxon>
        <taxon>Stramenopiles</taxon>
        <taxon>Ochrophyta</taxon>
        <taxon>Bacillariophyta</taxon>
        <taxon>Bacillariophyceae</taxon>
        <taxon>Bacillariophycidae</taxon>
        <taxon>Naviculales</taxon>
        <taxon>Naviculaceae</taxon>
        <taxon>Seminavis</taxon>
    </lineage>
</organism>
<feature type="region of interest" description="Disordered" evidence="1">
    <location>
        <begin position="83"/>
        <end position="118"/>
    </location>
</feature>
<dbReference type="Gene3D" id="2.30.42.10">
    <property type="match status" value="1"/>
</dbReference>
<keyword evidence="3" id="KW-1185">Reference proteome</keyword>
<reference evidence="2" key="1">
    <citation type="submission" date="2020-06" db="EMBL/GenBank/DDBJ databases">
        <authorList>
            <consortium name="Plant Systems Biology data submission"/>
        </authorList>
    </citation>
    <scope>NUCLEOTIDE SEQUENCE</scope>
    <source>
        <strain evidence="2">D6</strain>
    </source>
</reference>
<dbReference type="OrthoDB" id="10056216at2759"/>
<proteinExistence type="predicted"/>
<dbReference type="Proteomes" id="UP001153069">
    <property type="component" value="Unassembled WGS sequence"/>
</dbReference>
<dbReference type="AlphaFoldDB" id="A0A9N8E0K7"/>
<evidence type="ECO:0000313" key="2">
    <source>
        <dbReference type="EMBL" id="CAB9512316.1"/>
    </source>
</evidence>
<accession>A0A9N8E0K7</accession>